<dbReference type="InterPro" id="IPR011051">
    <property type="entry name" value="RmlC_Cupin_sf"/>
</dbReference>
<dbReference type="InterPro" id="IPR014710">
    <property type="entry name" value="RmlC-like_jellyroll"/>
</dbReference>
<keyword evidence="3" id="KW-1185">Reference proteome</keyword>
<name>A0ABV6W1F8_9ACTN</name>
<evidence type="ECO:0000256" key="1">
    <source>
        <dbReference type="SAM" id="MobiDB-lite"/>
    </source>
</evidence>
<gene>
    <name evidence="2" type="ORF">ACEZDE_24790</name>
</gene>
<sequence>MGESVYAGNAGRDAGLDRGWLLGHFREVGDPRHSTDVEIKWGVHPKGDERALWVTGEARTALLVLISGRFRVRVPGRDVLLAEQGDYVVWGKGVDHSWFAEEESVVLTVRWPSVPGYAVRAEDAGDASGGEAEVAHGDVEVGEAGTAGVEA</sequence>
<comment type="caution">
    <text evidence="2">The sequence shown here is derived from an EMBL/GenBank/DDBJ whole genome shotgun (WGS) entry which is preliminary data.</text>
</comment>
<accession>A0ABV6W1F8</accession>
<dbReference type="EMBL" id="JBHFAB010000021">
    <property type="protein sequence ID" value="MFC1419830.1"/>
    <property type="molecule type" value="Genomic_DNA"/>
</dbReference>
<dbReference type="Gene3D" id="2.60.120.10">
    <property type="entry name" value="Jelly Rolls"/>
    <property type="match status" value="1"/>
</dbReference>
<protein>
    <submittedName>
        <fullName evidence="2">Signal peptidase I</fullName>
    </submittedName>
</protein>
<proteinExistence type="predicted"/>
<dbReference type="Proteomes" id="UP001592531">
    <property type="component" value="Unassembled WGS sequence"/>
</dbReference>
<dbReference type="SUPFAM" id="SSF51182">
    <property type="entry name" value="RmlC-like cupins"/>
    <property type="match status" value="1"/>
</dbReference>
<evidence type="ECO:0000313" key="2">
    <source>
        <dbReference type="EMBL" id="MFC1419830.1"/>
    </source>
</evidence>
<evidence type="ECO:0000313" key="3">
    <source>
        <dbReference type="Proteomes" id="UP001592531"/>
    </source>
</evidence>
<dbReference type="RefSeq" id="WP_380539882.1">
    <property type="nucleotide sequence ID" value="NZ_JBHFAB010000021.1"/>
</dbReference>
<organism evidence="2 3">
    <name type="scientific">Streptacidiphilus cavernicola</name>
    <dbReference type="NCBI Taxonomy" id="3342716"/>
    <lineage>
        <taxon>Bacteria</taxon>
        <taxon>Bacillati</taxon>
        <taxon>Actinomycetota</taxon>
        <taxon>Actinomycetes</taxon>
        <taxon>Kitasatosporales</taxon>
        <taxon>Streptomycetaceae</taxon>
        <taxon>Streptacidiphilus</taxon>
    </lineage>
</organism>
<reference evidence="2 3" key="1">
    <citation type="submission" date="2024-09" db="EMBL/GenBank/DDBJ databases">
        <authorList>
            <person name="Lee S.D."/>
        </authorList>
    </citation>
    <scope>NUCLEOTIDE SEQUENCE [LARGE SCALE GENOMIC DNA]</scope>
    <source>
        <strain evidence="2 3">N8-3</strain>
    </source>
</reference>
<feature type="region of interest" description="Disordered" evidence="1">
    <location>
        <begin position="128"/>
        <end position="151"/>
    </location>
</feature>